<name>A0A7W9AQ69_9SPHN</name>
<sequence length="143" mass="15311">MAIASRWADCDAYGHVNNAIYYSWFDTALTTLAIERGVLRGPAASIGLCIASGCEFLASIEFPETVEARVRIGRIGDKSLRYEIALFRDGEAVPAAVGHFTHVFVAPDTRRPVALTPEQKQAIADLVPATPATARTTGPAHDG</sequence>
<dbReference type="InterPro" id="IPR050563">
    <property type="entry name" value="4-hydroxybenzoyl-CoA_TE"/>
</dbReference>
<keyword evidence="2 3" id="KW-0378">Hydrolase</keyword>
<dbReference type="PANTHER" id="PTHR31793:SF27">
    <property type="entry name" value="NOVEL THIOESTERASE SUPERFAMILY DOMAIN AND SAPOSIN A-TYPE DOMAIN CONTAINING PROTEIN (0610012H03RIK)"/>
    <property type="match status" value="1"/>
</dbReference>
<proteinExistence type="inferred from homology"/>
<dbReference type="EMBL" id="JACIJJ010000002">
    <property type="protein sequence ID" value="MBB5698600.1"/>
    <property type="molecule type" value="Genomic_DNA"/>
</dbReference>
<gene>
    <name evidence="3" type="ORF">FHR19_001945</name>
</gene>
<dbReference type="CDD" id="cd00586">
    <property type="entry name" value="4HBT"/>
    <property type="match status" value="1"/>
</dbReference>
<dbReference type="RefSeq" id="WP_221228451.1">
    <property type="nucleotide sequence ID" value="NZ_JACIJJ010000002.1"/>
</dbReference>
<dbReference type="PANTHER" id="PTHR31793">
    <property type="entry name" value="4-HYDROXYBENZOYL-COA THIOESTERASE FAMILY MEMBER"/>
    <property type="match status" value="1"/>
</dbReference>
<dbReference type="InterPro" id="IPR029069">
    <property type="entry name" value="HotDog_dom_sf"/>
</dbReference>
<evidence type="ECO:0000313" key="3">
    <source>
        <dbReference type="EMBL" id="MBB5698600.1"/>
    </source>
</evidence>
<dbReference type="SUPFAM" id="SSF54637">
    <property type="entry name" value="Thioesterase/thiol ester dehydrase-isomerase"/>
    <property type="match status" value="1"/>
</dbReference>
<reference evidence="3 4" key="1">
    <citation type="submission" date="2020-08" db="EMBL/GenBank/DDBJ databases">
        <title>Genomic Encyclopedia of Type Strains, Phase IV (KMG-IV): sequencing the most valuable type-strain genomes for metagenomic binning, comparative biology and taxonomic classification.</title>
        <authorList>
            <person name="Goeker M."/>
        </authorList>
    </citation>
    <scope>NUCLEOTIDE SEQUENCE [LARGE SCALE GENOMIC DNA]</scope>
    <source>
        <strain evidence="3 4">DSM 27244</strain>
    </source>
</reference>
<evidence type="ECO:0000256" key="1">
    <source>
        <dbReference type="ARBA" id="ARBA00005953"/>
    </source>
</evidence>
<comment type="caution">
    <text evidence="3">The sequence shown here is derived from an EMBL/GenBank/DDBJ whole genome shotgun (WGS) entry which is preliminary data.</text>
</comment>
<evidence type="ECO:0000256" key="2">
    <source>
        <dbReference type="ARBA" id="ARBA00022801"/>
    </source>
</evidence>
<dbReference type="Pfam" id="PF13279">
    <property type="entry name" value="4HBT_2"/>
    <property type="match status" value="1"/>
</dbReference>
<protein>
    <submittedName>
        <fullName evidence="3">Acyl-CoA thioester hydrolase</fullName>
        <ecNumber evidence="3">3.1.2.-</ecNumber>
    </submittedName>
</protein>
<evidence type="ECO:0000313" key="4">
    <source>
        <dbReference type="Proteomes" id="UP000557739"/>
    </source>
</evidence>
<keyword evidence="4" id="KW-1185">Reference proteome</keyword>
<dbReference type="Gene3D" id="3.10.129.10">
    <property type="entry name" value="Hotdog Thioesterase"/>
    <property type="match status" value="1"/>
</dbReference>
<dbReference type="Proteomes" id="UP000557739">
    <property type="component" value="Unassembled WGS sequence"/>
</dbReference>
<comment type="similarity">
    <text evidence="1">Belongs to the 4-hydroxybenzoyl-CoA thioesterase family.</text>
</comment>
<organism evidence="3 4">
    <name type="scientific">Sphingomonas yantingensis</name>
    <dbReference type="NCBI Taxonomy" id="1241761"/>
    <lineage>
        <taxon>Bacteria</taxon>
        <taxon>Pseudomonadati</taxon>
        <taxon>Pseudomonadota</taxon>
        <taxon>Alphaproteobacteria</taxon>
        <taxon>Sphingomonadales</taxon>
        <taxon>Sphingomonadaceae</taxon>
        <taxon>Sphingomonas</taxon>
    </lineage>
</organism>
<dbReference type="GO" id="GO:0047617">
    <property type="term" value="F:fatty acyl-CoA hydrolase activity"/>
    <property type="evidence" value="ECO:0007669"/>
    <property type="project" value="TreeGrafter"/>
</dbReference>
<dbReference type="EC" id="3.1.2.-" evidence="3"/>
<dbReference type="AlphaFoldDB" id="A0A7W9AQ69"/>
<accession>A0A7W9AQ69</accession>